<feature type="binding site" evidence="5">
    <location>
        <begin position="92"/>
        <end position="95"/>
    </location>
    <ligand>
        <name>5-phospho-alpha-D-ribose 1-diphosphate</name>
        <dbReference type="ChEBI" id="CHEBI:58017"/>
    </ligand>
</feature>
<keyword evidence="5" id="KW-0479">Metal-binding</keyword>
<evidence type="ECO:0000256" key="3">
    <source>
        <dbReference type="ARBA" id="ARBA00022822"/>
    </source>
</evidence>
<dbReference type="SUPFAM" id="SSF47648">
    <property type="entry name" value="Nucleoside phosphorylase/phosphoribosyltransferase N-terminal domain"/>
    <property type="match status" value="1"/>
</dbReference>
<comment type="similarity">
    <text evidence="5">Belongs to the anthranilate phosphoribosyltransferase family.</text>
</comment>
<comment type="caution">
    <text evidence="5">Lacks conserved residue(s) required for the propagation of feature annotation.</text>
</comment>
<feature type="binding site" evidence="5">
    <location>
        <position position="94"/>
    </location>
    <ligand>
        <name>Mg(2+)</name>
        <dbReference type="ChEBI" id="CHEBI:18420"/>
        <label>1</label>
    </ligand>
</feature>
<dbReference type="EC" id="2.4.2.18" evidence="5"/>
<feature type="binding site" evidence="5">
    <location>
        <begin position="110"/>
        <end position="118"/>
    </location>
    <ligand>
        <name>5-phospho-alpha-D-ribose 1-diphosphate</name>
        <dbReference type="ChEBI" id="CHEBI:58017"/>
    </ligand>
</feature>
<dbReference type="OrthoDB" id="9806430at2"/>
<feature type="domain" description="Glycosyl transferase family 3" evidence="6">
    <location>
        <begin position="75"/>
        <end position="331"/>
    </location>
</feature>
<evidence type="ECO:0000256" key="2">
    <source>
        <dbReference type="ARBA" id="ARBA00022679"/>
    </source>
</evidence>
<keyword evidence="4 5" id="KW-0057">Aromatic amino acid biosynthesis</keyword>
<dbReference type="SUPFAM" id="SSF52418">
    <property type="entry name" value="Nucleoside phosphorylase/phosphoribosyltransferase catalytic domain"/>
    <property type="match status" value="1"/>
</dbReference>
<dbReference type="Pfam" id="PF02885">
    <property type="entry name" value="Glycos_trans_3N"/>
    <property type="match status" value="1"/>
</dbReference>
<evidence type="ECO:0000256" key="4">
    <source>
        <dbReference type="ARBA" id="ARBA00023141"/>
    </source>
</evidence>
<evidence type="ECO:0000256" key="5">
    <source>
        <dbReference type="HAMAP-Rule" id="MF_00211"/>
    </source>
</evidence>
<dbReference type="PANTHER" id="PTHR43285">
    <property type="entry name" value="ANTHRANILATE PHOSPHORIBOSYLTRANSFERASE"/>
    <property type="match status" value="1"/>
</dbReference>
<feature type="binding site" evidence="5">
    <location>
        <position position="90"/>
    </location>
    <ligand>
        <name>5-phospho-alpha-D-ribose 1-diphosphate</name>
        <dbReference type="ChEBI" id="CHEBI:58017"/>
    </ligand>
</feature>
<feature type="binding site" evidence="5">
    <location>
        <position position="82"/>
    </location>
    <ligand>
        <name>anthranilate</name>
        <dbReference type="ChEBI" id="CHEBI:16567"/>
        <label>1</label>
    </ligand>
</feature>
<dbReference type="Pfam" id="PF00591">
    <property type="entry name" value="Glycos_transf_3"/>
    <property type="match status" value="1"/>
</dbReference>
<organism evidence="8 9">
    <name type="scientific">Aeromicrobium terrae</name>
    <dbReference type="NCBI Taxonomy" id="2498846"/>
    <lineage>
        <taxon>Bacteria</taxon>
        <taxon>Bacillati</taxon>
        <taxon>Actinomycetota</taxon>
        <taxon>Actinomycetes</taxon>
        <taxon>Propionibacteriales</taxon>
        <taxon>Nocardioidaceae</taxon>
        <taxon>Aeromicrobium</taxon>
    </lineage>
</organism>
<evidence type="ECO:0000259" key="7">
    <source>
        <dbReference type="Pfam" id="PF02885"/>
    </source>
</evidence>
<keyword evidence="5" id="KW-0028">Amino-acid biosynthesis</keyword>
<dbReference type="InterPro" id="IPR000312">
    <property type="entry name" value="Glycosyl_Trfase_fam3"/>
</dbReference>
<accession>A0A5C8NNY1</accession>
<keyword evidence="2 5" id="KW-0808">Transferase</keyword>
<evidence type="ECO:0000256" key="1">
    <source>
        <dbReference type="ARBA" id="ARBA00022676"/>
    </source>
</evidence>
<dbReference type="AlphaFoldDB" id="A0A5C8NNY1"/>
<keyword evidence="1 5" id="KW-0328">Glycosyltransferase</keyword>
<feature type="binding site" evidence="5">
    <location>
        <position position="168"/>
    </location>
    <ligand>
        <name>anthranilate</name>
        <dbReference type="ChEBI" id="CHEBI:16567"/>
        <label>2</label>
    </ligand>
</feature>
<dbReference type="InterPro" id="IPR017459">
    <property type="entry name" value="Glycosyl_Trfase_fam3_N_dom"/>
</dbReference>
<keyword evidence="9" id="KW-1185">Reference proteome</keyword>
<dbReference type="GO" id="GO:0004048">
    <property type="term" value="F:anthranilate phosphoribosyltransferase activity"/>
    <property type="evidence" value="ECO:0007669"/>
    <property type="project" value="UniProtKB-UniRule"/>
</dbReference>
<gene>
    <name evidence="5 8" type="primary">trpD</name>
    <name evidence="8" type="ORF">FHP06_00740</name>
</gene>
<dbReference type="GO" id="GO:0005829">
    <property type="term" value="C:cytosol"/>
    <property type="evidence" value="ECO:0007669"/>
    <property type="project" value="TreeGrafter"/>
</dbReference>
<evidence type="ECO:0000313" key="8">
    <source>
        <dbReference type="EMBL" id="TXL62807.1"/>
    </source>
</evidence>
<dbReference type="UniPathway" id="UPA00035">
    <property type="reaction ID" value="UER00041"/>
</dbReference>
<proteinExistence type="inferred from homology"/>
<evidence type="ECO:0000259" key="6">
    <source>
        <dbReference type="Pfam" id="PF00591"/>
    </source>
</evidence>
<reference evidence="8 9" key="1">
    <citation type="submission" date="2019-06" db="EMBL/GenBank/DDBJ databases">
        <title>Aeromicrobium sp. nov., isolated from a maize field.</title>
        <authorList>
            <person name="Lin S.-Y."/>
            <person name="Tsai C.-F."/>
            <person name="Young C.-C."/>
        </authorList>
    </citation>
    <scope>NUCLEOTIDE SEQUENCE [LARGE SCALE GENOMIC DNA]</scope>
    <source>
        <strain evidence="8 9">CC-CFT486</strain>
    </source>
</reference>
<protein>
    <recommendedName>
        <fullName evidence="5">Anthranilate phosphoribosyltransferase</fullName>
        <ecNumber evidence="5">2.4.2.18</ecNumber>
    </recommendedName>
</protein>
<feature type="binding site" evidence="5">
    <location>
        <position position="113"/>
    </location>
    <ligand>
        <name>anthranilate</name>
        <dbReference type="ChEBI" id="CHEBI:16567"/>
        <label>1</label>
    </ligand>
</feature>
<feature type="domain" description="Glycosyl transferase family 3 N-terminal" evidence="7">
    <location>
        <begin position="7"/>
        <end position="68"/>
    </location>
</feature>
<comment type="caution">
    <text evidence="8">The sequence shown here is derived from an EMBL/GenBank/DDBJ whole genome shotgun (WGS) entry which is preliminary data.</text>
</comment>
<dbReference type="InterPro" id="IPR036320">
    <property type="entry name" value="Glycosyl_Trfase_fam3_N_dom_sf"/>
</dbReference>
<feature type="binding site" evidence="5">
    <location>
        <position position="82"/>
    </location>
    <ligand>
        <name>5-phospho-alpha-D-ribose 1-diphosphate</name>
        <dbReference type="ChEBI" id="CHEBI:58017"/>
    </ligand>
</feature>
<comment type="pathway">
    <text evidence="5">Amino-acid biosynthesis; L-tryptophan biosynthesis; L-tryptophan from chorismate: step 2/5.</text>
</comment>
<feature type="binding site" evidence="5">
    <location>
        <position position="226"/>
    </location>
    <ligand>
        <name>Mg(2+)</name>
        <dbReference type="ChEBI" id="CHEBI:18420"/>
        <label>2</label>
    </ligand>
</feature>
<dbReference type="NCBIfam" id="TIGR01245">
    <property type="entry name" value="trpD"/>
    <property type="match status" value="1"/>
</dbReference>
<dbReference type="EMBL" id="VDUX01000001">
    <property type="protein sequence ID" value="TXL62807.1"/>
    <property type="molecule type" value="Genomic_DNA"/>
</dbReference>
<feature type="binding site" evidence="5">
    <location>
        <position position="227"/>
    </location>
    <ligand>
        <name>Mg(2+)</name>
        <dbReference type="ChEBI" id="CHEBI:18420"/>
        <label>1</label>
    </ligand>
</feature>
<dbReference type="RefSeq" id="WP_147682849.1">
    <property type="nucleotide sequence ID" value="NZ_VDUX01000001.1"/>
</dbReference>
<comment type="cofactor">
    <cofactor evidence="5">
        <name>Mg(2+)</name>
        <dbReference type="ChEBI" id="CHEBI:18420"/>
    </cofactor>
    <text evidence="5">Binds 2 magnesium ions per monomer.</text>
</comment>
<feature type="binding site" evidence="5">
    <location>
        <position position="122"/>
    </location>
    <ligand>
        <name>5-phospho-alpha-D-ribose 1-diphosphate</name>
        <dbReference type="ChEBI" id="CHEBI:58017"/>
    </ligand>
</feature>
<comment type="subunit">
    <text evidence="5">Homodimer.</text>
</comment>
<keyword evidence="5" id="KW-0460">Magnesium</keyword>
<dbReference type="Gene3D" id="3.40.1030.10">
    <property type="entry name" value="Nucleoside phosphorylase/phosphoribosyltransferase catalytic domain"/>
    <property type="match status" value="1"/>
</dbReference>
<feature type="binding site" evidence="5">
    <location>
        <begin position="85"/>
        <end position="86"/>
    </location>
    <ligand>
        <name>5-phospho-alpha-D-ribose 1-diphosphate</name>
        <dbReference type="ChEBI" id="CHEBI:58017"/>
    </ligand>
</feature>
<comment type="catalytic activity">
    <reaction evidence="5">
        <text>N-(5-phospho-beta-D-ribosyl)anthranilate + diphosphate = 5-phospho-alpha-D-ribose 1-diphosphate + anthranilate</text>
        <dbReference type="Rhea" id="RHEA:11768"/>
        <dbReference type="ChEBI" id="CHEBI:16567"/>
        <dbReference type="ChEBI" id="CHEBI:18277"/>
        <dbReference type="ChEBI" id="CHEBI:33019"/>
        <dbReference type="ChEBI" id="CHEBI:58017"/>
        <dbReference type="EC" id="2.4.2.18"/>
    </reaction>
</comment>
<dbReference type="HAMAP" id="MF_00211">
    <property type="entry name" value="TrpD"/>
    <property type="match status" value="1"/>
</dbReference>
<dbReference type="GO" id="GO:0000287">
    <property type="term" value="F:magnesium ion binding"/>
    <property type="evidence" value="ECO:0007669"/>
    <property type="project" value="UniProtKB-UniRule"/>
</dbReference>
<dbReference type="GO" id="GO:0000162">
    <property type="term" value="P:L-tryptophan biosynthetic process"/>
    <property type="evidence" value="ECO:0007669"/>
    <property type="project" value="UniProtKB-UniRule"/>
</dbReference>
<sequence length="346" mass="35528">MSQTWPDVLATLVAGHDLDAAATSWAMEEILSGNATPAQIAGFAVALRSKGETLAEMQGLVDAMYRHAAPLTVDQRVVDIVGTGGDRAHTVNISTMSAVTIAGAGVPVVKHGNRAASSSSGSADVLEALGVRLDVPPLKLLDVLREAGITFCFAPVFHASFRFTAVPRRELGIATPFNFLGPLTNPARPAAMAVGVADPRMAPLMAGVLAGRGADALVFRGDDGLDEITTTTTSHVWVGDPATGDVSEHVVDPTRLGIDTSEPSALAGGDPAFNAGVFGRVLDGEKSAVRDAVLLNAGAGIAAHAAEAGSLEDRLVAGIERARESIDSGSARSVLDRWASATQALV</sequence>
<comment type="function">
    <text evidence="5">Catalyzes the transfer of the phosphoribosyl group of 5-phosphorylribose-1-pyrophosphate (PRPP) to anthranilate to yield N-(5'-phosphoribosyl)-anthranilate (PRA).</text>
</comment>
<dbReference type="Proteomes" id="UP000321571">
    <property type="component" value="Unassembled WGS sequence"/>
</dbReference>
<dbReference type="Gene3D" id="1.20.970.10">
    <property type="entry name" value="Transferase, Pyrimidine Nucleoside Phosphorylase, Chain C"/>
    <property type="match status" value="1"/>
</dbReference>
<feature type="binding site" evidence="5">
    <location>
        <position position="227"/>
    </location>
    <ligand>
        <name>Mg(2+)</name>
        <dbReference type="ChEBI" id="CHEBI:18420"/>
        <label>2</label>
    </ligand>
</feature>
<name>A0A5C8NNY1_9ACTN</name>
<dbReference type="InterPro" id="IPR005940">
    <property type="entry name" value="Anthranilate_Pribosyl_Tfrase"/>
</dbReference>
<evidence type="ECO:0000313" key="9">
    <source>
        <dbReference type="Proteomes" id="UP000321571"/>
    </source>
</evidence>
<dbReference type="PANTHER" id="PTHR43285:SF2">
    <property type="entry name" value="ANTHRANILATE PHOSPHORIBOSYLTRANSFERASE"/>
    <property type="match status" value="1"/>
</dbReference>
<dbReference type="InterPro" id="IPR035902">
    <property type="entry name" value="Nuc_phospho_transferase"/>
</dbReference>
<keyword evidence="3 5" id="KW-0822">Tryptophan biosynthesis</keyword>